<dbReference type="SUPFAM" id="SSF56645">
    <property type="entry name" value="Acyl-CoA dehydrogenase NM domain-like"/>
    <property type="match status" value="1"/>
</dbReference>
<dbReference type="EC" id="1.3.3.6" evidence="4"/>
<organism evidence="15 16">
    <name type="scientific">Apatococcus fuscideae</name>
    <dbReference type="NCBI Taxonomy" id="2026836"/>
    <lineage>
        <taxon>Eukaryota</taxon>
        <taxon>Viridiplantae</taxon>
        <taxon>Chlorophyta</taxon>
        <taxon>core chlorophytes</taxon>
        <taxon>Trebouxiophyceae</taxon>
        <taxon>Chlorellales</taxon>
        <taxon>Chlorellaceae</taxon>
        <taxon>Apatococcus</taxon>
    </lineage>
</organism>
<dbReference type="GO" id="GO:0005777">
    <property type="term" value="C:peroxisome"/>
    <property type="evidence" value="ECO:0007669"/>
    <property type="project" value="UniProtKB-SubCell"/>
</dbReference>
<dbReference type="InterPro" id="IPR012258">
    <property type="entry name" value="Acyl-CoA_oxidase"/>
</dbReference>
<dbReference type="GO" id="GO:0033540">
    <property type="term" value="P:fatty acid beta-oxidation using acyl-CoA oxidase"/>
    <property type="evidence" value="ECO:0007669"/>
    <property type="project" value="TreeGrafter"/>
</dbReference>
<protein>
    <recommendedName>
        <fullName evidence="4">acyl-CoA oxidase</fullName>
        <ecNumber evidence="4">1.3.3.6</ecNumber>
    </recommendedName>
</protein>
<dbReference type="Pfam" id="PF22924">
    <property type="entry name" value="ACOX_C_alpha1"/>
    <property type="match status" value="1"/>
</dbReference>
<dbReference type="PANTHER" id="PTHR10909:SF352">
    <property type="entry name" value="ACYL-COENZYME A OXIDASE-LIKE PROTEIN"/>
    <property type="match status" value="1"/>
</dbReference>
<evidence type="ECO:0000256" key="3">
    <source>
        <dbReference type="ARBA" id="ARBA00006288"/>
    </source>
</evidence>
<dbReference type="PANTHER" id="PTHR10909">
    <property type="entry name" value="ELECTRON TRANSPORT OXIDOREDUCTASE"/>
    <property type="match status" value="1"/>
</dbReference>
<evidence type="ECO:0000256" key="7">
    <source>
        <dbReference type="ARBA" id="ARBA00022832"/>
    </source>
</evidence>
<evidence type="ECO:0000256" key="11">
    <source>
        <dbReference type="PIRSR" id="PIRSR000168-1"/>
    </source>
</evidence>
<dbReference type="EMBL" id="JALJOV010001696">
    <property type="protein sequence ID" value="KAK9843375.1"/>
    <property type="molecule type" value="Genomic_DNA"/>
</dbReference>
<keyword evidence="5" id="KW-0285">Flavoprotein</keyword>
<feature type="active site" description="Proton acceptor" evidence="11">
    <location>
        <position position="439"/>
    </location>
</feature>
<feature type="binding site" evidence="12">
    <location>
        <position position="167"/>
    </location>
    <ligand>
        <name>FAD</name>
        <dbReference type="ChEBI" id="CHEBI:57692"/>
    </ligand>
</feature>
<dbReference type="FunFam" id="2.40.110.10:FF:000005">
    <property type="entry name" value="Acyl-coenzyme A oxidase"/>
    <property type="match status" value="1"/>
</dbReference>
<evidence type="ECO:0000256" key="10">
    <source>
        <dbReference type="ARBA" id="ARBA00023140"/>
    </source>
</evidence>
<evidence type="ECO:0000256" key="5">
    <source>
        <dbReference type="ARBA" id="ARBA00022630"/>
    </source>
</evidence>
<dbReference type="Gene3D" id="2.40.110.10">
    <property type="entry name" value="Butyryl-CoA Dehydrogenase, subunit A, domain 2"/>
    <property type="match status" value="1"/>
</dbReference>
<proteinExistence type="inferred from homology"/>
<evidence type="ECO:0000256" key="12">
    <source>
        <dbReference type="PIRSR" id="PIRSR000168-2"/>
    </source>
</evidence>
<dbReference type="InterPro" id="IPR046373">
    <property type="entry name" value="Acyl-CoA_Oxase/DH_mid-dom_sf"/>
</dbReference>
<comment type="caution">
    <text evidence="15">The sequence shown here is derived from an EMBL/GenBank/DDBJ whole genome shotgun (WGS) entry which is preliminary data.</text>
</comment>
<dbReference type="InterPro" id="IPR009100">
    <property type="entry name" value="AcylCoA_DH/oxidase_NM_dom_sf"/>
</dbReference>
<comment type="subcellular location">
    <subcellularLocation>
        <location evidence="2">Peroxisome</location>
    </subcellularLocation>
</comment>
<dbReference type="Gene3D" id="1.20.140.10">
    <property type="entry name" value="Butyryl-CoA Dehydrogenase, subunit A, domain 3"/>
    <property type="match status" value="1"/>
</dbReference>
<name>A0AAW1SAB1_9CHLO</name>
<dbReference type="SUPFAM" id="SSF47203">
    <property type="entry name" value="Acyl-CoA dehydrogenase C-terminal domain-like"/>
    <property type="match status" value="1"/>
</dbReference>
<evidence type="ECO:0000313" key="15">
    <source>
        <dbReference type="EMBL" id="KAK9843375.1"/>
    </source>
</evidence>
<dbReference type="Pfam" id="PF02770">
    <property type="entry name" value="Acyl-CoA_dh_M"/>
    <property type="match status" value="1"/>
</dbReference>
<dbReference type="GO" id="GO:0005504">
    <property type="term" value="F:fatty acid binding"/>
    <property type="evidence" value="ECO:0007669"/>
    <property type="project" value="TreeGrafter"/>
</dbReference>
<dbReference type="InterPro" id="IPR006091">
    <property type="entry name" value="Acyl-CoA_Oxase/DH_mid-dom"/>
</dbReference>
<keyword evidence="10" id="KW-0576">Peroxisome</keyword>
<dbReference type="AlphaFoldDB" id="A0AAW1SAB1"/>
<dbReference type="InterPro" id="IPR055060">
    <property type="entry name" value="ACOX_C_alpha1"/>
</dbReference>
<evidence type="ECO:0000313" key="16">
    <source>
        <dbReference type="Proteomes" id="UP001485043"/>
    </source>
</evidence>
<evidence type="ECO:0000256" key="6">
    <source>
        <dbReference type="ARBA" id="ARBA00022827"/>
    </source>
</evidence>
<comment type="similarity">
    <text evidence="3">Belongs to the acyl-CoA oxidase family.</text>
</comment>
<evidence type="ECO:0000256" key="2">
    <source>
        <dbReference type="ARBA" id="ARBA00004275"/>
    </source>
</evidence>
<evidence type="ECO:0000259" key="13">
    <source>
        <dbReference type="Pfam" id="PF02770"/>
    </source>
</evidence>
<dbReference type="Proteomes" id="UP001485043">
    <property type="component" value="Unassembled WGS sequence"/>
</dbReference>
<reference evidence="15 16" key="1">
    <citation type="journal article" date="2024" name="Nat. Commun.">
        <title>Phylogenomics reveals the evolutionary origins of lichenization in chlorophyte algae.</title>
        <authorList>
            <person name="Puginier C."/>
            <person name="Libourel C."/>
            <person name="Otte J."/>
            <person name="Skaloud P."/>
            <person name="Haon M."/>
            <person name="Grisel S."/>
            <person name="Petersen M."/>
            <person name="Berrin J.G."/>
            <person name="Delaux P.M."/>
            <person name="Dal Grande F."/>
            <person name="Keller J."/>
        </authorList>
    </citation>
    <scope>NUCLEOTIDE SEQUENCE [LARGE SCALE GENOMIC DNA]</scope>
    <source>
        <strain evidence="15 16">SAG 2523</strain>
    </source>
</reference>
<keyword evidence="9" id="KW-0443">Lipid metabolism</keyword>
<evidence type="ECO:0000256" key="8">
    <source>
        <dbReference type="ARBA" id="ARBA00023002"/>
    </source>
</evidence>
<dbReference type="GO" id="GO:0055088">
    <property type="term" value="P:lipid homeostasis"/>
    <property type="evidence" value="ECO:0007669"/>
    <property type="project" value="TreeGrafter"/>
</dbReference>
<keyword evidence="6 12" id="KW-0274">FAD</keyword>
<comment type="cofactor">
    <cofactor evidence="1">
        <name>FAD</name>
        <dbReference type="ChEBI" id="CHEBI:57692"/>
    </cofactor>
</comment>
<keyword evidence="8" id="KW-0560">Oxidoreductase</keyword>
<evidence type="ECO:0000256" key="1">
    <source>
        <dbReference type="ARBA" id="ARBA00001974"/>
    </source>
</evidence>
<evidence type="ECO:0000256" key="9">
    <source>
        <dbReference type="ARBA" id="ARBA00023098"/>
    </source>
</evidence>
<evidence type="ECO:0000256" key="4">
    <source>
        <dbReference type="ARBA" id="ARBA00012870"/>
    </source>
</evidence>
<dbReference type="InterPro" id="IPR036250">
    <property type="entry name" value="AcylCo_DH-like_C"/>
</dbReference>
<evidence type="ECO:0000259" key="14">
    <source>
        <dbReference type="Pfam" id="PF22924"/>
    </source>
</evidence>
<dbReference type="GO" id="GO:0003997">
    <property type="term" value="F:acyl-CoA oxidase activity"/>
    <property type="evidence" value="ECO:0007669"/>
    <property type="project" value="InterPro"/>
</dbReference>
<feature type="binding site" evidence="12">
    <location>
        <position position="206"/>
    </location>
    <ligand>
        <name>FAD</name>
        <dbReference type="ChEBI" id="CHEBI:57692"/>
    </ligand>
</feature>
<accession>A0AAW1SAB1</accession>
<gene>
    <name evidence="15" type="ORF">WJX84_001704</name>
</gene>
<sequence>MAAQRRVASLTRQLTSAPAELEGFDAVSTVTDVVGSTESGFDPRSLYEFITRDNVQLRDTAMEFMQDDLYKPNYYQSLMDFREQTLQRLQKYVDQRFFKTMDYLKDPRRFMAGLEVLALCDYSLAIKAGVHFTLCGGTICKLGTAKHHAKYLPGLDSLELPGCFGMTELGHGSNVLGIETQAVYDKETGEFVIHTPSDTASKFWIGGSAQHGKVCTVFAQLTVNGKWEGPHVFVVRIRDDQGKLTHGVRIRDNGPKMGLNGVDNGQIWFEHVRIPRDALLNRFADVAEDGTYSSPFPTVGQRFGVTVGGLTTGRMLIAGGGIDASKIGVCIAIAYACQRPQFGSRYIMEYLTHQRRLLPALATCYAMHFTLCTLKDIAFTAKPNAKAVHVLSSGLKAAATWNRVEILQDCRECCGGQGFSAENKIGPMKTDFDVDTTFEGDNTVLMQQVAKALLESAAKSRTKLQRPDLRPEEALTPSSIQELLQFRQDALVAQIGGEMQRAAASSSGKAAAAASTAAFDANLDLVVALGAAFYLAHNALSRPHFQAVRLFVNENCSRLSSNGGETLLRLCAGFGIPDHLIQAPIAFDWRCIGKDL</sequence>
<feature type="domain" description="Acyl-CoA oxidase C-alpha1" evidence="14">
    <location>
        <begin position="308"/>
        <end position="454"/>
    </location>
</feature>
<keyword evidence="16" id="KW-1185">Reference proteome</keyword>
<dbReference type="GO" id="GO:0071949">
    <property type="term" value="F:FAD binding"/>
    <property type="evidence" value="ECO:0007669"/>
    <property type="project" value="InterPro"/>
</dbReference>
<feature type="domain" description="Acyl-CoA oxidase/dehydrogenase middle" evidence="13">
    <location>
        <begin position="163"/>
        <end position="272"/>
    </location>
</feature>
<dbReference type="FunFam" id="1.20.140.10:FF:000010">
    <property type="entry name" value="Acyl-coenzyme A oxidase"/>
    <property type="match status" value="1"/>
</dbReference>
<keyword evidence="7" id="KW-0276">Fatty acid metabolism</keyword>